<dbReference type="STRING" id="7070.D6WX81"/>
<organism evidence="7 8">
    <name type="scientific">Tribolium castaneum</name>
    <name type="common">Red flour beetle</name>
    <dbReference type="NCBI Taxonomy" id="7070"/>
    <lineage>
        <taxon>Eukaryota</taxon>
        <taxon>Metazoa</taxon>
        <taxon>Ecdysozoa</taxon>
        <taxon>Arthropoda</taxon>
        <taxon>Hexapoda</taxon>
        <taxon>Insecta</taxon>
        <taxon>Pterygota</taxon>
        <taxon>Neoptera</taxon>
        <taxon>Endopterygota</taxon>
        <taxon>Coleoptera</taxon>
        <taxon>Polyphaga</taxon>
        <taxon>Cucujiformia</taxon>
        <taxon>Tenebrionidae</taxon>
        <taxon>Tenebrionidae incertae sedis</taxon>
        <taxon>Tribolium</taxon>
    </lineage>
</organism>
<dbReference type="SMART" id="SM00320">
    <property type="entry name" value="WD40"/>
    <property type="match status" value="6"/>
</dbReference>
<dbReference type="SUPFAM" id="SSF50978">
    <property type="entry name" value="WD40 repeat-like"/>
    <property type="match status" value="1"/>
</dbReference>
<dbReference type="eggNOG" id="KOG4190">
    <property type="taxonomic scope" value="Eukaryota"/>
</dbReference>
<dbReference type="InterPro" id="IPR052651">
    <property type="entry name" value="WDR81"/>
</dbReference>
<dbReference type="GO" id="GO:0035014">
    <property type="term" value="F:phosphatidylinositol 3-kinase regulator activity"/>
    <property type="evidence" value="ECO:0000318"/>
    <property type="project" value="GO_Central"/>
</dbReference>
<evidence type="ECO:0000256" key="1">
    <source>
        <dbReference type="ARBA" id="ARBA00004419"/>
    </source>
</evidence>
<reference evidence="7 8" key="1">
    <citation type="journal article" date="2008" name="Nature">
        <title>The genome of the model beetle and pest Tribolium castaneum.</title>
        <authorList>
            <consortium name="Tribolium Genome Sequencing Consortium"/>
            <person name="Richards S."/>
            <person name="Gibbs R.A."/>
            <person name="Weinstock G.M."/>
            <person name="Brown S.J."/>
            <person name="Denell R."/>
            <person name="Beeman R.W."/>
            <person name="Gibbs R."/>
            <person name="Beeman R.W."/>
            <person name="Brown S.J."/>
            <person name="Bucher G."/>
            <person name="Friedrich M."/>
            <person name="Grimmelikhuijzen C.J."/>
            <person name="Klingler M."/>
            <person name="Lorenzen M."/>
            <person name="Richards S."/>
            <person name="Roth S."/>
            <person name="Schroder R."/>
            <person name="Tautz D."/>
            <person name="Zdobnov E.M."/>
            <person name="Muzny D."/>
            <person name="Gibbs R.A."/>
            <person name="Weinstock G.M."/>
            <person name="Attaway T."/>
            <person name="Bell S."/>
            <person name="Buhay C.J."/>
            <person name="Chandrabose M.N."/>
            <person name="Chavez D."/>
            <person name="Clerk-Blankenburg K.P."/>
            <person name="Cree A."/>
            <person name="Dao M."/>
            <person name="Davis C."/>
            <person name="Chacko J."/>
            <person name="Dinh H."/>
            <person name="Dugan-Rocha S."/>
            <person name="Fowler G."/>
            <person name="Garner T.T."/>
            <person name="Garnes J."/>
            <person name="Gnirke A."/>
            <person name="Hawes A."/>
            <person name="Hernandez J."/>
            <person name="Hines S."/>
            <person name="Holder M."/>
            <person name="Hume J."/>
            <person name="Jhangiani S.N."/>
            <person name="Joshi V."/>
            <person name="Khan Z.M."/>
            <person name="Jackson L."/>
            <person name="Kovar C."/>
            <person name="Kowis A."/>
            <person name="Lee S."/>
            <person name="Lewis L.R."/>
            <person name="Margolis J."/>
            <person name="Morgan M."/>
            <person name="Nazareth L.V."/>
            <person name="Nguyen N."/>
            <person name="Okwuonu G."/>
            <person name="Parker D."/>
            <person name="Richards S."/>
            <person name="Ruiz S.J."/>
            <person name="Santibanez J."/>
            <person name="Savard J."/>
            <person name="Scherer S.E."/>
            <person name="Schneider B."/>
            <person name="Sodergren E."/>
            <person name="Tautz D."/>
            <person name="Vattahil S."/>
            <person name="Villasana D."/>
            <person name="White C.S."/>
            <person name="Wright R."/>
            <person name="Park Y."/>
            <person name="Beeman R.W."/>
            <person name="Lord J."/>
            <person name="Oppert B."/>
            <person name="Lorenzen M."/>
            <person name="Brown S."/>
            <person name="Wang L."/>
            <person name="Savard J."/>
            <person name="Tautz D."/>
            <person name="Richards S."/>
            <person name="Weinstock G."/>
            <person name="Gibbs R.A."/>
            <person name="Liu Y."/>
            <person name="Worley K."/>
            <person name="Weinstock G."/>
            <person name="Elsik C.G."/>
            <person name="Reese J.T."/>
            <person name="Elhaik E."/>
            <person name="Landan G."/>
            <person name="Graur D."/>
            <person name="Arensburger P."/>
            <person name="Atkinson P."/>
            <person name="Beeman R.W."/>
            <person name="Beidler J."/>
            <person name="Brown S.J."/>
            <person name="Demuth J.P."/>
            <person name="Drury D.W."/>
            <person name="Du Y.Z."/>
            <person name="Fujiwara H."/>
            <person name="Lorenzen M."/>
            <person name="Maselli V."/>
            <person name="Osanai M."/>
            <person name="Park Y."/>
            <person name="Robertson H.M."/>
            <person name="Tu Z."/>
            <person name="Wang J.J."/>
            <person name="Wang S."/>
            <person name="Richards S."/>
            <person name="Song H."/>
            <person name="Zhang L."/>
            <person name="Sodergren E."/>
            <person name="Werner D."/>
            <person name="Stanke M."/>
            <person name="Morgenstern B."/>
            <person name="Solovyev V."/>
            <person name="Kosarev P."/>
            <person name="Brown G."/>
            <person name="Chen H.C."/>
            <person name="Ermolaeva O."/>
            <person name="Hlavina W."/>
            <person name="Kapustin Y."/>
            <person name="Kiryutin B."/>
            <person name="Kitts P."/>
            <person name="Maglott D."/>
            <person name="Pruitt K."/>
            <person name="Sapojnikov V."/>
            <person name="Souvorov A."/>
            <person name="Mackey A.J."/>
            <person name="Waterhouse R.M."/>
            <person name="Wyder S."/>
            <person name="Zdobnov E.M."/>
            <person name="Zdobnov E.M."/>
            <person name="Wyder S."/>
            <person name="Kriventseva E.V."/>
            <person name="Kadowaki T."/>
            <person name="Bork P."/>
            <person name="Aranda M."/>
            <person name="Bao R."/>
            <person name="Beermann A."/>
            <person name="Berns N."/>
            <person name="Bolognesi R."/>
            <person name="Bonneton F."/>
            <person name="Bopp D."/>
            <person name="Brown S.J."/>
            <person name="Bucher G."/>
            <person name="Butts T."/>
            <person name="Chaumot A."/>
            <person name="Denell R.E."/>
            <person name="Ferrier D.E."/>
            <person name="Friedrich M."/>
            <person name="Gordon C.M."/>
            <person name="Jindra M."/>
            <person name="Klingler M."/>
            <person name="Lan Q."/>
            <person name="Lattorff H.M."/>
            <person name="Laudet V."/>
            <person name="von Levetsow C."/>
            <person name="Liu Z."/>
            <person name="Lutz R."/>
            <person name="Lynch J.A."/>
            <person name="da Fonseca R.N."/>
            <person name="Posnien N."/>
            <person name="Reuter R."/>
            <person name="Roth S."/>
            <person name="Savard J."/>
            <person name="Schinko J.B."/>
            <person name="Schmitt C."/>
            <person name="Schoppmeier M."/>
            <person name="Schroder R."/>
            <person name="Shippy T.D."/>
            <person name="Simonnet F."/>
            <person name="Marques-Souza H."/>
            <person name="Tautz D."/>
            <person name="Tomoyasu Y."/>
            <person name="Trauner J."/>
            <person name="Van der Zee M."/>
            <person name="Vervoort M."/>
            <person name="Wittkopp N."/>
            <person name="Wimmer E.A."/>
            <person name="Yang X."/>
            <person name="Jones A.K."/>
            <person name="Sattelle D.B."/>
            <person name="Ebert P.R."/>
            <person name="Nelson D."/>
            <person name="Scott J.G."/>
            <person name="Beeman R.W."/>
            <person name="Muthukrishnan S."/>
            <person name="Kramer K.J."/>
            <person name="Arakane Y."/>
            <person name="Beeman R.W."/>
            <person name="Zhu Q."/>
            <person name="Hogenkamp D."/>
            <person name="Dixit R."/>
            <person name="Oppert B."/>
            <person name="Jiang H."/>
            <person name="Zou Z."/>
            <person name="Marshall J."/>
            <person name="Elpidina E."/>
            <person name="Vinokurov K."/>
            <person name="Oppert C."/>
            <person name="Zou Z."/>
            <person name="Evans J."/>
            <person name="Lu Z."/>
            <person name="Zhao P."/>
            <person name="Sumathipala N."/>
            <person name="Altincicek B."/>
            <person name="Vilcinskas A."/>
            <person name="Williams M."/>
            <person name="Hultmark D."/>
            <person name="Hetru C."/>
            <person name="Jiang H."/>
            <person name="Grimmelikhuijzen C.J."/>
            <person name="Hauser F."/>
            <person name="Cazzamali G."/>
            <person name="Williamson M."/>
            <person name="Park Y."/>
            <person name="Li B."/>
            <person name="Tanaka Y."/>
            <person name="Predel R."/>
            <person name="Neupert S."/>
            <person name="Schachtner J."/>
            <person name="Verleyen P."/>
            <person name="Raible F."/>
            <person name="Bork P."/>
            <person name="Friedrich M."/>
            <person name="Walden K.K."/>
            <person name="Robertson H.M."/>
            <person name="Angeli S."/>
            <person name="Foret S."/>
            <person name="Bucher G."/>
            <person name="Schuetz S."/>
            <person name="Maleszka R."/>
            <person name="Wimmer E.A."/>
            <person name="Beeman R.W."/>
            <person name="Lorenzen M."/>
            <person name="Tomoyasu Y."/>
            <person name="Miller S.C."/>
            <person name="Grossmann D."/>
            <person name="Bucher G."/>
        </authorList>
    </citation>
    <scope>NUCLEOTIDE SEQUENCE [LARGE SCALE GENOMIC DNA]</scope>
    <source>
        <strain evidence="7 8">Georgia GA2</strain>
    </source>
</reference>
<dbReference type="InterPro" id="IPR019775">
    <property type="entry name" value="WD40_repeat_CS"/>
</dbReference>
<dbReference type="InterPro" id="IPR036322">
    <property type="entry name" value="WD40_repeat_dom_sf"/>
</dbReference>
<reference evidence="7 8" key="2">
    <citation type="journal article" date="2010" name="Nucleic Acids Res.">
        <title>BeetleBase in 2010: revisions to provide comprehensive genomic information for Tribolium castaneum.</title>
        <authorList>
            <person name="Kim H.S."/>
            <person name="Murphy T."/>
            <person name="Xia J."/>
            <person name="Caragea D."/>
            <person name="Park Y."/>
            <person name="Beeman R.W."/>
            <person name="Lorenzen M.D."/>
            <person name="Butcher S."/>
            <person name="Manak J.R."/>
            <person name="Brown S.J."/>
        </authorList>
    </citation>
    <scope>GENOME REANNOTATION</scope>
    <source>
        <strain evidence="7 8">Georgia GA2</strain>
    </source>
</reference>
<dbReference type="FunFam" id="1.10.1540.10:FF:000003">
    <property type="entry name" value="WD repeat-containing protein 81 isoform X1"/>
    <property type="match status" value="1"/>
</dbReference>
<dbReference type="PROSITE" id="PS50197">
    <property type="entry name" value="BEACH"/>
    <property type="match status" value="1"/>
</dbReference>
<dbReference type="Pfam" id="PF02138">
    <property type="entry name" value="Beach"/>
    <property type="match status" value="1"/>
</dbReference>
<dbReference type="InterPro" id="IPR000409">
    <property type="entry name" value="BEACH_dom"/>
</dbReference>
<dbReference type="eggNOG" id="KOG1786">
    <property type="taxonomic scope" value="Eukaryota"/>
</dbReference>
<feature type="repeat" description="WD" evidence="4">
    <location>
        <begin position="1820"/>
        <end position="1860"/>
    </location>
</feature>
<dbReference type="EMBL" id="KQ971361">
    <property type="protein sequence ID" value="EFA08804.1"/>
    <property type="molecule type" value="Genomic_DNA"/>
</dbReference>
<evidence type="ECO:0000256" key="5">
    <source>
        <dbReference type="SAM" id="MobiDB-lite"/>
    </source>
</evidence>
<dbReference type="PROSITE" id="PS50294">
    <property type="entry name" value="WD_REPEATS_REGION"/>
    <property type="match status" value="1"/>
</dbReference>
<name>D6WX81_TRICA</name>
<dbReference type="PhylomeDB" id="D6WX81"/>
<evidence type="ECO:0000256" key="3">
    <source>
        <dbReference type="ARBA" id="ARBA00022737"/>
    </source>
</evidence>
<dbReference type="GO" id="GO:0035973">
    <property type="term" value="P:aggrephagy"/>
    <property type="evidence" value="ECO:0000318"/>
    <property type="project" value="GO_Central"/>
</dbReference>
<evidence type="ECO:0000259" key="6">
    <source>
        <dbReference type="PROSITE" id="PS50197"/>
    </source>
</evidence>
<dbReference type="PANTHER" id="PTHR44662:SF1">
    <property type="entry name" value="WD REPEAT-CONTAINING PROTEIN 81"/>
    <property type="match status" value="1"/>
</dbReference>
<feature type="repeat" description="WD" evidence="4">
    <location>
        <begin position="1691"/>
        <end position="1721"/>
    </location>
</feature>
<dbReference type="PANTHER" id="PTHR44662">
    <property type="entry name" value="WD REPEAT-CONTAINING PROTEIN 81"/>
    <property type="match status" value="1"/>
</dbReference>
<dbReference type="HOGENOM" id="CLU_001454_0_0_1"/>
<feature type="region of interest" description="Disordered" evidence="5">
    <location>
        <begin position="1202"/>
        <end position="1221"/>
    </location>
</feature>
<dbReference type="PROSITE" id="PS50082">
    <property type="entry name" value="WD_REPEATS_2"/>
    <property type="match status" value="3"/>
</dbReference>
<dbReference type="Gene3D" id="1.10.1540.10">
    <property type="entry name" value="BEACH domain"/>
    <property type="match status" value="1"/>
</dbReference>
<proteinExistence type="predicted"/>
<dbReference type="InterPro" id="IPR015943">
    <property type="entry name" value="WD40/YVTN_repeat-like_dom_sf"/>
</dbReference>
<feature type="domain" description="BEACH" evidence="6">
    <location>
        <begin position="306"/>
        <end position="571"/>
    </location>
</feature>
<evidence type="ECO:0000313" key="7">
    <source>
        <dbReference type="EMBL" id="EFA08804.1"/>
    </source>
</evidence>
<dbReference type="CDD" id="cd06071">
    <property type="entry name" value="Beach"/>
    <property type="match status" value="1"/>
</dbReference>
<evidence type="ECO:0000256" key="4">
    <source>
        <dbReference type="PROSITE-ProRule" id="PRU00221"/>
    </source>
</evidence>
<feature type="compositionally biased region" description="Low complexity" evidence="5">
    <location>
        <begin position="600"/>
        <end position="614"/>
    </location>
</feature>
<dbReference type="Pfam" id="PF00400">
    <property type="entry name" value="WD40"/>
    <property type="match status" value="4"/>
</dbReference>
<evidence type="ECO:0000313" key="8">
    <source>
        <dbReference type="Proteomes" id="UP000007266"/>
    </source>
</evidence>
<dbReference type="InterPro" id="IPR036372">
    <property type="entry name" value="BEACH_dom_sf"/>
</dbReference>
<dbReference type="FunCoup" id="D6WX81">
    <property type="interactions" value="652"/>
</dbReference>
<dbReference type="SMART" id="SM01026">
    <property type="entry name" value="Beach"/>
    <property type="match status" value="1"/>
</dbReference>
<keyword evidence="3" id="KW-0677">Repeat</keyword>
<feature type="region of interest" description="Disordered" evidence="5">
    <location>
        <begin position="1060"/>
        <end position="1097"/>
    </location>
</feature>
<dbReference type="InterPro" id="IPR001680">
    <property type="entry name" value="WD40_rpt"/>
</dbReference>
<dbReference type="SUPFAM" id="SSF81837">
    <property type="entry name" value="BEACH domain"/>
    <property type="match status" value="1"/>
</dbReference>
<dbReference type="Gene3D" id="2.130.10.10">
    <property type="entry name" value="YVTN repeat-like/Quinoprotein amine dehydrogenase"/>
    <property type="match status" value="2"/>
</dbReference>
<sequence>MDIFEELGVPKKYLKPTTKEGHYIALVHKSWLKSLVKYSKLVEFAERGRFDAWPVSEEELGASWSKVFICVFKKRDASVIPLPRIRSLIKDDPPLLFCQLMQYIYQTNYKNLWKEAYKKYNSKTETSKETQISLVEYNEVLREILTRIYGCPLVNICDSRLSTEQSKNFDVHLNVLPAVCAVETLNAIFVLHMPYFDHSLKDCVTFSPAILNKCYAKPLFIIYQLLQTLKSMHDRSLTLGDISLSDIYLTEDMWIYIIPNIHSNIYVQETKTEAKRHVNIPDCRKNGHKFDLNLKCEGCGIKTYDKVQISNETLQELCQLWVEGQISNFTYISALNKLSGRKLGDPNCHHVFPWVTDFASRCGKNWRDLKKSKFRLNKGDRQLDLTYENASSEVPHHVSDVLSSITYYVYMARRTPKSVLCKNVRTIWVPAEYPSSIQRMQEWTPDECIPEFFTDPTVFKSIHDDLDDLEVPSWCTGPEDFVEKHREALESVHVSERLHYWIDLTFGYKLAGAAAVKAKNVCLHLVDDHTKLMKSGIVQLFTHPHPPKATPSPFWNKTPPKIYISKTKPKSRDRSNSPGLTLDAKTDDEDIEDIPASSNRPLGLSRFLSRSRSSLNEEKPKNATRSSSSGPKNAFTSHLKVQSSSLTTGVIYLPKEYRPEQYLENLEKKHAFFAKTFHLEEKRVKCVEEKRLEEHANDECLVQNAFTNLIFSENFEKRLQQQDNLNFHRSRVQKNENQIICNYSDIISARRIRELQILGCLIVEIFMSKQLRALGANDSNLSFTDRLKACLTVIKSSEIPPCISYVVHLLLQPDTPNFKEFKYPSVTDLGLPPPSAHLLLEPLLHSVIPFPRLFPYLYSLIATLKDFKNVSTELGVLYHFDCNGEMCAEYESLERTKVLFAQNIGECKVKSCARNLESLLEELNTTTDLEVANILLPHVRELIEDPPTSVLAAWYLFDPLARVLGPQKTAGSLLEPILKLYENEPTEATLPYYGKIAKLYHHSFLLRLIVRLGLKCFLDNLVAPLVEAVGRYKDYEKVDFILHTHSEKFVRKTSHLKTMDAEHVDTSGSDDSSVSSEKRPTPRQELASEPEVFDFDDDKQNEEQLKSLMEHLELNVASDLPFNHSTAEEALDATLTENLDQLRSLEELTMNLSEDDVETRPGVSSPTIPIPSTKQEFSNISCEVGSKKSDSIQLDLVLDSPGSAVSDQKKPTVSKSKKQDAKISDMSSDSLVWLSHRLGPVLTARYLSRNLLKMLTLCYVGKENLTLVQKEENSREVETLSVVSSYVLGDQNAVKVLECLTSIAGLYGEQLILFQYIPHMSELIALCKRRLTANLEGGLISCLALFQHVIPYLSDSTLMDQLQDVILKNILHPIVRLLASTKYTFPSGYTARNILARKYLDTLYVLSIRMGSDMTRTHLAVPALQRFFLIFDKVFSGEESHQPEDSQVSQSEKEESHYVELCRDGSVNEWSVGGKPIQISRMNDTDSGLLLEDASEQSLEELRLVFTTELAYTAYLPFLRHIGANSLEISLKNHSLIKELCQEYEQGAKSSVPIANKSADFKCTISASSSIGSNIALVGNRIDVQTADLENFNTDLLSLVSNRLENNSRHLRGNWLAYWEHEIGRSDKDTMFNFKQIKLQTFAGHTHSVKCLYVLDNENSFISGSRDKTVKLWSLRSQGDGSSVSTCQWTYTAHKKSVLSLTFIESMRLVASCDSVVHIWDPFMGANVGHLESPRYPPVNVLRSLPAPSSLVFAATTDGTVKVIDTRVCNYIHELKVSLSPTGLIRCLAVAPSGAWVATGQSSGTITVLDTRTGLVISTWKAHESEVLQLVAADNSTLISSSLDQTIGVWNASDGKFKFHLRGATEPVHCLNVYNNELISGTTANRIGVHTSIDMEASFSSTKLRSDAFRGLLTSMALLPLNRLLLLGADTGTINLLC</sequence>
<feature type="compositionally biased region" description="Low complexity" evidence="5">
    <location>
        <begin position="1066"/>
        <end position="1075"/>
    </location>
</feature>
<dbReference type="GO" id="GO:0005776">
    <property type="term" value="C:autophagosome"/>
    <property type="evidence" value="ECO:0007669"/>
    <property type="project" value="UniProtKB-SubCell"/>
</dbReference>
<dbReference type="InParanoid" id="D6WX81"/>
<keyword evidence="8" id="KW-1185">Reference proteome</keyword>
<dbReference type="PROSITE" id="PS00678">
    <property type="entry name" value="WD_REPEATS_1"/>
    <property type="match status" value="1"/>
</dbReference>
<accession>D6WX81</accession>
<dbReference type="OMA" id="AYEQFTP"/>
<dbReference type="Proteomes" id="UP000007266">
    <property type="component" value="Linkage group 8"/>
</dbReference>
<dbReference type="GO" id="GO:0005739">
    <property type="term" value="C:mitochondrion"/>
    <property type="evidence" value="ECO:0000318"/>
    <property type="project" value="GO_Central"/>
</dbReference>
<evidence type="ECO:0000256" key="2">
    <source>
        <dbReference type="ARBA" id="ARBA00022574"/>
    </source>
</evidence>
<comment type="subcellular location">
    <subcellularLocation>
        <location evidence="1">Cytoplasmic vesicle</location>
        <location evidence="1">Autophagosome</location>
    </subcellularLocation>
</comment>
<dbReference type="InterPro" id="IPR011009">
    <property type="entry name" value="Kinase-like_dom_sf"/>
</dbReference>
<feature type="compositionally biased region" description="Polar residues" evidence="5">
    <location>
        <begin position="623"/>
        <end position="639"/>
    </location>
</feature>
<keyword evidence="2 4" id="KW-0853">WD repeat</keyword>
<dbReference type="SUPFAM" id="SSF56112">
    <property type="entry name" value="Protein kinase-like (PK-like)"/>
    <property type="match status" value="1"/>
</dbReference>
<protein>
    <recommendedName>
        <fullName evidence="6">BEACH domain-containing protein</fullName>
    </recommendedName>
</protein>
<feature type="repeat" description="WD" evidence="4">
    <location>
        <begin position="1642"/>
        <end position="1677"/>
    </location>
</feature>
<dbReference type="OrthoDB" id="29306at2759"/>
<feature type="region of interest" description="Disordered" evidence="5">
    <location>
        <begin position="548"/>
        <end position="639"/>
    </location>
</feature>
<feature type="compositionally biased region" description="Polar residues" evidence="5">
    <location>
        <begin position="1203"/>
        <end position="1214"/>
    </location>
</feature>
<gene>
    <name evidence="7" type="primary">AUGUSTUS-3.0.2_06498</name>
    <name evidence="7" type="ORF">TcasGA2_TC006498</name>
</gene>